<dbReference type="Proteomes" id="UP000199529">
    <property type="component" value="Unassembled WGS sequence"/>
</dbReference>
<name>A0A1H3KG73_9PSEU</name>
<keyword evidence="2" id="KW-1185">Reference proteome</keyword>
<evidence type="ECO:0000313" key="1">
    <source>
        <dbReference type="EMBL" id="SDY51137.1"/>
    </source>
</evidence>
<gene>
    <name evidence="1" type="ORF">SAMN05216215_102831</name>
</gene>
<reference evidence="2" key="1">
    <citation type="submission" date="2016-10" db="EMBL/GenBank/DDBJ databases">
        <authorList>
            <person name="Varghese N."/>
            <person name="Submissions S."/>
        </authorList>
    </citation>
    <scope>NUCLEOTIDE SEQUENCE [LARGE SCALE GENOMIC DNA]</scope>
    <source>
        <strain evidence="2">CGMCC 4.3530</strain>
    </source>
</reference>
<sequence length="33" mass="4162">MLWYCRLTWHQHTRAEDVRRRVLQQHEAGTNLR</sequence>
<evidence type="ECO:0000313" key="2">
    <source>
        <dbReference type="Proteomes" id="UP000199529"/>
    </source>
</evidence>
<organism evidence="1 2">
    <name type="scientific">Saccharopolyspora shandongensis</name>
    <dbReference type="NCBI Taxonomy" id="418495"/>
    <lineage>
        <taxon>Bacteria</taxon>
        <taxon>Bacillati</taxon>
        <taxon>Actinomycetota</taxon>
        <taxon>Actinomycetes</taxon>
        <taxon>Pseudonocardiales</taxon>
        <taxon>Pseudonocardiaceae</taxon>
        <taxon>Saccharopolyspora</taxon>
    </lineage>
</organism>
<protein>
    <submittedName>
        <fullName evidence="1">Uncharacterized protein</fullName>
    </submittedName>
</protein>
<dbReference type="AlphaFoldDB" id="A0A1H3KG73"/>
<accession>A0A1H3KG73</accession>
<dbReference type="EMBL" id="FNOK01000028">
    <property type="protein sequence ID" value="SDY51137.1"/>
    <property type="molecule type" value="Genomic_DNA"/>
</dbReference>
<proteinExistence type="predicted"/>